<feature type="compositionally biased region" description="Polar residues" evidence="10">
    <location>
        <begin position="412"/>
        <end position="428"/>
    </location>
</feature>
<evidence type="ECO:0000256" key="7">
    <source>
        <dbReference type="ARBA" id="ARBA00022723"/>
    </source>
</evidence>
<evidence type="ECO:0000256" key="4">
    <source>
        <dbReference type="ARBA" id="ARBA00022679"/>
    </source>
</evidence>
<accession>A0A8E0RUA5</accession>
<keyword evidence="4 9" id="KW-0808">Transferase</keyword>
<keyword evidence="3 9" id="KW-0639">Primosome</keyword>
<evidence type="ECO:0000256" key="9">
    <source>
        <dbReference type="RuleBase" id="RU003514"/>
    </source>
</evidence>
<evidence type="ECO:0000313" key="12">
    <source>
        <dbReference type="Proteomes" id="UP000728185"/>
    </source>
</evidence>
<name>A0A8E0RUA5_9TREM</name>
<dbReference type="Gene3D" id="3.90.920.10">
    <property type="entry name" value="DNA primase, PRIM domain"/>
    <property type="match status" value="1"/>
</dbReference>
<feature type="region of interest" description="Disordered" evidence="10">
    <location>
        <begin position="412"/>
        <end position="439"/>
    </location>
</feature>
<keyword evidence="7" id="KW-0479">Metal-binding</keyword>
<keyword evidence="12" id="KW-1185">Reference proteome</keyword>
<dbReference type="GO" id="GO:0005658">
    <property type="term" value="C:alpha DNA polymerase:primase complex"/>
    <property type="evidence" value="ECO:0007669"/>
    <property type="project" value="UniProtKB-ARBA"/>
</dbReference>
<evidence type="ECO:0000313" key="11">
    <source>
        <dbReference type="EMBL" id="KAA0189446.1"/>
    </source>
</evidence>
<organism evidence="11 12">
    <name type="scientific">Fasciolopsis buskii</name>
    <dbReference type="NCBI Taxonomy" id="27845"/>
    <lineage>
        <taxon>Eukaryota</taxon>
        <taxon>Metazoa</taxon>
        <taxon>Spiralia</taxon>
        <taxon>Lophotrochozoa</taxon>
        <taxon>Platyhelminthes</taxon>
        <taxon>Trematoda</taxon>
        <taxon>Digenea</taxon>
        <taxon>Plagiorchiida</taxon>
        <taxon>Echinostomata</taxon>
        <taxon>Echinostomatoidea</taxon>
        <taxon>Fasciolidae</taxon>
        <taxon>Fasciolopsis</taxon>
    </lineage>
</organism>
<evidence type="ECO:0000256" key="3">
    <source>
        <dbReference type="ARBA" id="ARBA00022515"/>
    </source>
</evidence>
<dbReference type="EMBL" id="LUCM01007720">
    <property type="protein sequence ID" value="KAA0189446.1"/>
    <property type="molecule type" value="Genomic_DNA"/>
</dbReference>
<keyword evidence="6 9" id="KW-0235">DNA replication</keyword>
<comment type="caution">
    <text evidence="11">The sequence shown here is derived from an EMBL/GenBank/DDBJ whole genome shotgun (WGS) entry which is preliminary data.</text>
</comment>
<comment type="similarity">
    <text evidence="1 9">Belongs to the eukaryotic-type primase small subunit family.</text>
</comment>
<evidence type="ECO:0000256" key="2">
    <source>
        <dbReference type="ARBA" id="ARBA00022478"/>
    </source>
</evidence>
<keyword evidence="8" id="KW-0804">Transcription</keyword>
<evidence type="ECO:0000256" key="1">
    <source>
        <dbReference type="ARBA" id="ARBA00009762"/>
    </source>
</evidence>
<keyword evidence="5" id="KW-0548">Nucleotidyltransferase</keyword>
<evidence type="ECO:0000256" key="5">
    <source>
        <dbReference type="ARBA" id="ARBA00022695"/>
    </source>
</evidence>
<dbReference type="Pfam" id="PF01896">
    <property type="entry name" value="DNA_primase_S"/>
    <property type="match status" value="1"/>
</dbReference>
<dbReference type="OrthoDB" id="19606at2759"/>
<evidence type="ECO:0000256" key="10">
    <source>
        <dbReference type="SAM" id="MobiDB-lite"/>
    </source>
</evidence>
<dbReference type="GO" id="GO:0046872">
    <property type="term" value="F:metal ion binding"/>
    <property type="evidence" value="ECO:0007669"/>
    <property type="project" value="UniProtKB-KW"/>
</dbReference>
<dbReference type="SUPFAM" id="SSF56747">
    <property type="entry name" value="Prim-pol domain"/>
    <property type="match status" value="1"/>
</dbReference>
<dbReference type="GO" id="GO:0003899">
    <property type="term" value="F:DNA-directed RNA polymerase activity"/>
    <property type="evidence" value="ECO:0007669"/>
    <property type="project" value="InterPro"/>
</dbReference>
<keyword evidence="2 9" id="KW-0240">DNA-directed RNA polymerase</keyword>
<reference evidence="11" key="1">
    <citation type="submission" date="2019-05" db="EMBL/GenBank/DDBJ databases">
        <title>Annotation for the trematode Fasciolopsis buski.</title>
        <authorList>
            <person name="Choi Y.-J."/>
        </authorList>
    </citation>
    <scope>NUCLEOTIDE SEQUENCE</scope>
    <source>
        <strain evidence="11">HT</strain>
        <tissue evidence="11">Whole worm</tissue>
    </source>
</reference>
<gene>
    <name evidence="11" type="ORF">FBUS_04728</name>
</gene>
<dbReference type="InterPro" id="IPR002755">
    <property type="entry name" value="DNA_primase_S"/>
</dbReference>
<dbReference type="CDD" id="cd04860">
    <property type="entry name" value="AE_Prim_S"/>
    <property type="match status" value="1"/>
</dbReference>
<dbReference type="Proteomes" id="UP000728185">
    <property type="component" value="Unassembled WGS sequence"/>
</dbReference>
<dbReference type="AlphaFoldDB" id="A0A8E0RUA5"/>
<dbReference type="EC" id="2.7.7.-" evidence="9"/>
<protein>
    <recommendedName>
        <fullName evidence="9">DNA primase</fullName>
        <ecNumber evidence="9">2.7.7.-</ecNumber>
    </recommendedName>
</protein>
<dbReference type="InterPro" id="IPR014052">
    <property type="entry name" value="DNA_primase_ssu_euk/arc"/>
</dbReference>
<evidence type="ECO:0000256" key="8">
    <source>
        <dbReference type="ARBA" id="ARBA00023163"/>
    </source>
</evidence>
<sequence>MSEVSEFSEDLLKIYYKRLFPCDLFTREQLVRREFSFTLAGDVYLRYQSFENSAEFRKELVKLCPHKIDIGAVYSVAPKKHRAILPSSFKPEWKELVFDIDLTDYDEVRYCCGEQNSSSNSSVCSRCWQLAVSAVLCIDRALREDFGFEHLLWVYSGRRGVHCWVCDPAARKLDPVVRSAIVDYLTLVRSGSSKKPILTAGGSSKQTDSGSLEPQLHPCVDAACELLMPRFSSYCSTKQGQDLFGVPTRLEKILSSLPEDLGLIRETVASDWLNSPSDGVTEVSVRRWNTLRAFLTERGRVNVLKQLVLTYTYPRLDVNVSTSLNHLLKSPFCVHPKTGHVCIPFDPRNVTSLEPSNAPTLSKLIDELGIRTEQDSERPVEGEAGKHLLAYKKTSLKSSVEYFEEFVNRLTSSDGVEQQPHPTGTGSSVKGVPLTVSVF</sequence>
<evidence type="ECO:0000256" key="6">
    <source>
        <dbReference type="ARBA" id="ARBA00022705"/>
    </source>
</evidence>
<proteinExistence type="inferred from homology"/>
<dbReference type="NCBIfam" id="TIGR00335">
    <property type="entry name" value="primase_sml"/>
    <property type="match status" value="1"/>
</dbReference>
<dbReference type="PANTHER" id="PTHR10536">
    <property type="entry name" value="DNA PRIMASE SMALL SUBUNIT"/>
    <property type="match status" value="1"/>
</dbReference>
<dbReference type="GO" id="GO:0006269">
    <property type="term" value="P:DNA replication, synthesis of primer"/>
    <property type="evidence" value="ECO:0007669"/>
    <property type="project" value="UniProtKB-KW"/>
</dbReference>